<keyword evidence="2 4" id="KW-0238">DNA-binding</keyword>
<reference evidence="6 7" key="1">
    <citation type="submission" date="2019-07" db="EMBL/GenBank/DDBJ databases">
        <title>Genome sequence of 2 isolates from Red Sea Mangroves.</title>
        <authorList>
            <person name="Sefrji F."/>
            <person name="Michoud G."/>
            <person name="Merlino G."/>
            <person name="Daffonchio D."/>
        </authorList>
    </citation>
    <scope>NUCLEOTIDE SEQUENCE [LARGE SCALE GENOMIC DNA]</scope>
    <source>
        <strain evidence="6 7">R1DC41</strain>
    </source>
</reference>
<evidence type="ECO:0000256" key="2">
    <source>
        <dbReference type="ARBA" id="ARBA00023125"/>
    </source>
</evidence>
<feature type="domain" description="HTH tetR-type" evidence="5">
    <location>
        <begin position="4"/>
        <end position="64"/>
    </location>
</feature>
<evidence type="ECO:0000313" key="7">
    <source>
        <dbReference type="Proteomes" id="UP000593626"/>
    </source>
</evidence>
<dbReference type="RefSeq" id="WP_239672956.1">
    <property type="nucleotide sequence ID" value="NZ_CP049742.1"/>
</dbReference>
<dbReference type="PANTHER" id="PTHR47506:SF3">
    <property type="entry name" value="HTH-TYPE TRANSCRIPTIONAL REGULATOR LMRA"/>
    <property type="match status" value="1"/>
</dbReference>
<dbReference type="GO" id="GO:0003677">
    <property type="term" value="F:DNA binding"/>
    <property type="evidence" value="ECO:0007669"/>
    <property type="project" value="UniProtKB-UniRule"/>
</dbReference>
<dbReference type="SUPFAM" id="SSF46689">
    <property type="entry name" value="Homeodomain-like"/>
    <property type="match status" value="1"/>
</dbReference>
<evidence type="ECO:0000259" key="5">
    <source>
        <dbReference type="PROSITE" id="PS50977"/>
    </source>
</evidence>
<dbReference type="InterPro" id="IPR054156">
    <property type="entry name" value="YxaF_TetR_C"/>
</dbReference>
<dbReference type="InterPro" id="IPR009057">
    <property type="entry name" value="Homeodomain-like_sf"/>
</dbReference>
<keyword evidence="1" id="KW-0805">Transcription regulation</keyword>
<feature type="DNA-binding region" description="H-T-H motif" evidence="4">
    <location>
        <begin position="27"/>
        <end position="46"/>
    </location>
</feature>
<dbReference type="InterPro" id="IPR001647">
    <property type="entry name" value="HTH_TetR"/>
</dbReference>
<organism evidence="6 7">
    <name type="scientific">Mangrovibacillus cuniculi</name>
    <dbReference type="NCBI Taxonomy" id="2593652"/>
    <lineage>
        <taxon>Bacteria</taxon>
        <taxon>Bacillati</taxon>
        <taxon>Bacillota</taxon>
        <taxon>Bacilli</taxon>
        <taxon>Bacillales</taxon>
        <taxon>Bacillaceae</taxon>
        <taxon>Mangrovibacillus</taxon>
    </lineage>
</organism>
<dbReference type="Proteomes" id="UP000593626">
    <property type="component" value="Chromosome"/>
</dbReference>
<dbReference type="PANTHER" id="PTHR47506">
    <property type="entry name" value="TRANSCRIPTIONAL REGULATORY PROTEIN"/>
    <property type="match status" value="1"/>
</dbReference>
<dbReference type="Gene3D" id="1.10.357.10">
    <property type="entry name" value="Tetracycline Repressor, domain 2"/>
    <property type="match status" value="1"/>
</dbReference>
<evidence type="ECO:0000256" key="1">
    <source>
        <dbReference type="ARBA" id="ARBA00023015"/>
    </source>
</evidence>
<dbReference type="AlphaFoldDB" id="A0A7S8CE69"/>
<dbReference type="PROSITE" id="PS50977">
    <property type="entry name" value="HTH_TETR_2"/>
    <property type="match status" value="1"/>
</dbReference>
<sequence>MSKTNTKEQILSAASRLFQRQGYHGTGISQIIEESQTPKGSIYYHFPNGKEQIALESIHRMKEMVLQHAKEMLGTGNTADEAFTRYFQSVADYFDHTEELEGFNMGLLASETSSSNETLCTACLQTFQEWQLLFTETLVKLGYEDTEAKEFSVSINALMEGACMLAITQKDGTPIRTVSKHLSLLFK</sequence>
<dbReference type="SUPFAM" id="SSF48498">
    <property type="entry name" value="Tetracyclin repressor-like, C-terminal domain"/>
    <property type="match status" value="1"/>
</dbReference>
<evidence type="ECO:0000256" key="3">
    <source>
        <dbReference type="ARBA" id="ARBA00023163"/>
    </source>
</evidence>
<evidence type="ECO:0000256" key="4">
    <source>
        <dbReference type="PROSITE-ProRule" id="PRU00335"/>
    </source>
</evidence>
<accession>A0A7S8CE69</accession>
<proteinExistence type="predicted"/>
<dbReference type="PRINTS" id="PR00455">
    <property type="entry name" value="HTHTETR"/>
</dbReference>
<dbReference type="Pfam" id="PF21993">
    <property type="entry name" value="TetR_C_13_2"/>
    <property type="match status" value="1"/>
</dbReference>
<protein>
    <submittedName>
        <fullName evidence="6">TetR/AcrR family transcriptional regulator</fullName>
    </submittedName>
</protein>
<keyword evidence="3" id="KW-0804">Transcription</keyword>
<evidence type="ECO:0000313" key="6">
    <source>
        <dbReference type="EMBL" id="QPC48269.1"/>
    </source>
</evidence>
<dbReference type="KEGG" id="mcui:G8O30_15745"/>
<keyword evidence="7" id="KW-1185">Reference proteome</keyword>
<name>A0A7S8CE69_9BACI</name>
<dbReference type="Pfam" id="PF00440">
    <property type="entry name" value="TetR_N"/>
    <property type="match status" value="1"/>
</dbReference>
<dbReference type="InterPro" id="IPR036271">
    <property type="entry name" value="Tet_transcr_reg_TetR-rel_C_sf"/>
</dbReference>
<dbReference type="EMBL" id="CP049742">
    <property type="protein sequence ID" value="QPC48269.1"/>
    <property type="molecule type" value="Genomic_DNA"/>
</dbReference>
<gene>
    <name evidence="6" type="ORF">G8O30_15745</name>
</gene>